<protein>
    <recommendedName>
        <fullName evidence="1">Polysaccharide pyruvyl transferase domain-containing protein</fullName>
    </recommendedName>
</protein>
<evidence type="ECO:0000313" key="2">
    <source>
        <dbReference type="EMBL" id="NDL62325.1"/>
    </source>
</evidence>
<dbReference type="Proteomes" id="UP000461443">
    <property type="component" value="Unassembled WGS sequence"/>
</dbReference>
<keyword evidence="3" id="KW-1185">Reference proteome</keyword>
<evidence type="ECO:0000259" key="1">
    <source>
        <dbReference type="Pfam" id="PF04230"/>
    </source>
</evidence>
<reference evidence="2 3" key="1">
    <citation type="submission" date="2019-12" db="EMBL/GenBank/DDBJ databases">
        <authorList>
            <person name="Lee S.D."/>
        </authorList>
    </citation>
    <scope>NUCLEOTIDE SEQUENCE [LARGE SCALE GENOMIC DNA]</scope>
    <source>
        <strain evidence="2 3">SAP-6</strain>
    </source>
</reference>
<name>A0A845SM35_9GAMM</name>
<evidence type="ECO:0000313" key="3">
    <source>
        <dbReference type="Proteomes" id="UP000461443"/>
    </source>
</evidence>
<dbReference type="EMBL" id="WUBS01000003">
    <property type="protein sequence ID" value="NDL62325.1"/>
    <property type="molecule type" value="Genomic_DNA"/>
</dbReference>
<dbReference type="AlphaFoldDB" id="A0A845SM35"/>
<dbReference type="RefSeq" id="WP_162365030.1">
    <property type="nucleotide sequence ID" value="NZ_WUBS01000003.1"/>
</dbReference>
<sequence length="340" mass="38604">MKLYYYKSALGNFGDDLNAWIWDRLLPNFFDNDDNTRFSGIGTIINTEMPDANKWIVFGSGIGYGHPPKGFGGNKWDIVSVRGPLSAQILGLGKEKYITDGAALLNTLSEFTPCAENERSGTIFIPHHNALDKGPWERGCQRANVEFVNPRGEATEIIQKIRRSRLVLADAMHAAIIADAMRVPWVPMVTSSQINTFKWLDWTQTISCPYMPIVVGSNFLQNVLHNRKVNLYGEKNFHPGEDVDEALKTFKKQQNLTDSVEGHKYINKVKSLYYRLPNKLFCLYESQVSKNRGERAIEYVTSRLLEATRNGGFLSEQNVFDENLDRLLNGINAVKNRYSK</sequence>
<organism evidence="2 3">
    <name type="scientific">Acerihabitans arboris</name>
    <dbReference type="NCBI Taxonomy" id="2691583"/>
    <lineage>
        <taxon>Bacteria</taxon>
        <taxon>Pseudomonadati</taxon>
        <taxon>Pseudomonadota</taxon>
        <taxon>Gammaproteobacteria</taxon>
        <taxon>Enterobacterales</taxon>
        <taxon>Pectobacteriaceae</taxon>
        <taxon>Acerihabitans</taxon>
    </lineage>
</organism>
<dbReference type="Pfam" id="PF04230">
    <property type="entry name" value="PS_pyruv_trans"/>
    <property type="match status" value="1"/>
</dbReference>
<gene>
    <name evidence="2" type="ORF">GRH90_06100</name>
</gene>
<dbReference type="InterPro" id="IPR007345">
    <property type="entry name" value="Polysacch_pyruvyl_Trfase"/>
</dbReference>
<comment type="caution">
    <text evidence="2">The sequence shown here is derived from an EMBL/GenBank/DDBJ whole genome shotgun (WGS) entry which is preliminary data.</text>
</comment>
<reference evidence="2 3" key="2">
    <citation type="submission" date="2020-02" db="EMBL/GenBank/DDBJ databases">
        <title>The new genus of Enterobacteriales.</title>
        <authorList>
            <person name="Kim I.S."/>
        </authorList>
    </citation>
    <scope>NUCLEOTIDE SEQUENCE [LARGE SCALE GENOMIC DNA]</scope>
    <source>
        <strain evidence="2 3">SAP-6</strain>
    </source>
</reference>
<accession>A0A845SM35</accession>
<proteinExistence type="predicted"/>
<feature type="domain" description="Polysaccharide pyruvyl transferase" evidence="1">
    <location>
        <begin position="74"/>
        <end position="191"/>
    </location>
</feature>